<protein>
    <recommendedName>
        <fullName evidence="1">PD-(D/E)XK endonuclease-like domain-containing protein</fullName>
    </recommendedName>
</protein>
<sequence length="908" mass="105895">MIKTFIEETLSKILEQNSADLSQLVFILPSKRAGGFLKNEIKQKVTETIFAPTVLSIEEFIVDITNLKPLDNTNSLFKFYETYSSLTDKNDKEDFETFYAWAQTLIYDFNEIDRYLIDSQDFFSYLSKIQDLNHWSYPDEQTELIQNYLKFWHKLPEYYKHYTEKLLAENEAYQGLIYREASIKIEEYLATEDRQFIFIGFNALNNAEQKIIQHVIEKNKGEVFWDIDKVFFQDKAHDASLFLRQYKENWPVFNENKKIFNWIADNYSAEKTIEVYGIPKNIGQAKHIGNLLKNYSAEELTNTAIALNDEALLLPLLNSLPANVEKANITMGLPLAETPLASLFESLFVIQEEKTEKYYYKPVMDILNHPFVINYLGETSHILQQKIAEENQVFISLHLLQSIISEDKVELLKNCFTNYKDNVTNFLKALEKITLILKEELQQASSLEIEYLFHFNKLFKKIQNLLAENNPINSIQALHKIYKDTLSTESLDFSGSPFDGLQIMGMLETRVLDYERVIISSVNEGLLPAGKSNNSFIPYDLKKEYQLPTYKEKDAVYAYHFYRLLQRAKEVHLLYNNDQSGFQAGEQSRFITQLQIEKQPKHTLTFHQINPNVHTTKRDLKQIDKTPEVLEKLKNLAKYGFSPSALTSYIRNPLDFYKNYVLGIRDTEEVEESIAANTLGTVVHDTLEHLYKPYEGKNIDAAILKKMQTEANQQIVKEFQKTYKQAPINQGKNLIVFEIAKRYISNFLQQELKTLEQHSLQIIQIENKLKAKLEIENLDFPIYIGGKVDRVDQLDENLRIIDYKTGKVDQPDLNLKNWEQLTNDYKFSKAFQVLCYAYMIHKKTPINSAQAGIISFKNLKKSYLKFTDISAGKNQLIDEKTLQKFHIEIEKLILEIFDPNIPFTEKEV</sequence>
<dbReference type="SUPFAM" id="SSF52980">
    <property type="entry name" value="Restriction endonuclease-like"/>
    <property type="match status" value="1"/>
</dbReference>
<proteinExistence type="predicted"/>
<dbReference type="SUPFAM" id="SSF52540">
    <property type="entry name" value="P-loop containing nucleoside triphosphate hydrolases"/>
    <property type="match status" value="1"/>
</dbReference>
<evidence type="ECO:0000259" key="1">
    <source>
        <dbReference type="Pfam" id="PF12705"/>
    </source>
</evidence>
<dbReference type="InterPro" id="IPR011335">
    <property type="entry name" value="Restrct_endonuc-II-like"/>
</dbReference>
<accession>A0ABU1K4B7</accession>
<evidence type="ECO:0000313" key="3">
    <source>
        <dbReference type="Proteomes" id="UP001257659"/>
    </source>
</evidence>
<dbReference type="InterPro" id="IPR027417">
    <property type="entry name" value="P-loop_NTPase"/>
</dbReference>
<reference evidence="2 3" key="1">
    <citation type="submission" date="2023-07" db="EMBL/GenBank/DDBJ databases">
        <title>Genomic Encyclopedia of Type Strains, Phase IV (KMG-IV): sequencing the most valuable type-strain genomes for metagenomic binning, comparative biology and taxonomic classification.</title>
        <authorList>
            <person name="Goeker M."/>
        </authorList>
    </citation>
    <scope>NUCLEOTIDE SEQUENCE [LARGE SCALE GENOMIC DNA]</scope>
    <source>
        <strain evidence="2 3">DSM 102814</strain>
    </source>
</reference>
<gene>
    <name evidence="2" type="ORF">GGR31_000478</name>
</gene>
<dbReference type="Pfam" id="PF12705">
    <property type="entry name" value="PDDEXK_1"/>
    <property type="match status" value="1"/>
</dbReference>
<organism evidence="2 3">
    <name type="scientific">Mesonia maritima</name>
    <dbReference type="NCBI Taxonomy" id="1793873"/>
    <lineage>
        <taxon>Bacteria</taxon>
        <taxon>Pseudomonadati</taxon>
        <taxon>Bacteroidota</taxon>
        <taxon>Flavobacteriia</taxon>
        <taxon>Flavobacteriales</taxon>
        <taxon>Flavobacteriaceae</taxon>
        <taxon>Mesonia</taxon>
    </lineage>
</organism>
<dbReference type="RefSeq" id="WP_309726846.1">
    <property type="nucleotide sequence ID" value="NZ_JAVDQA010000001.1"/>
</dbReference>
<keyword evidence="3" id="KW-1185">Reference proteome</keyword>
<dbReference type="Proteomes" id="UP001257659">
    <property type="component" value="Unassembled WGS sequence"/>
</dbReference>
<dbReference type="Gene3D" id="3.90.320.10">
    <property type="match status" value="1"/>
</dbReference>
<dbReference type="InterPro" id="IPR038726">
    <property type="entry name" value="PDDEXK_AddAB-type"/>
</dbReference>
<name>A0ABU1K4B7_9FLAO</name>
<dbReference type="InterPro" id="IPR011604">
    <property type="entry name" value="PDDEXK-like_dom_sf"/>
</dbReference>
<comment type="caution">
    <text evidence="2">The sequence shown here is derived from an EMBL/GenBank/DDBJ whole genome shotgun (WGS) entry which is preliminary data.</text>
</comment>
<evidence type="ECO:0000313" key="2">
    <source>
        <dbReference type="EMBL" id="MDR6299862.1"/>
    </source>
</evidence>
<dbReference type="EMBL" id="JAVDQA010000001">
    <property type="protein sequence ID" value="MDR6299862.1"/>
    <property type="molecule type" value="Genomic_DNA"/>
</dbReference>
<feature type="domain" description="PD-(D/E)XK endonuclease-like" evidence="1">
    <location>
        <begin position="641"/>
        <end position="906"/>
    </location>
</feature>